<keyword evidence="2" id="KW-1185">Reference proteome</keyword>
<dbReference type="EMBL" id="BOMM01000016">
    <property type="protein sequence ID" value="GIE10623.1"/>
    <property type="molecule type" value="Genomic_DNA"/>
</dbReference>
<dbReference type="Proteomes" id="UP000598174">
    <property type="component" value="Unassembled WGS sequence"/>
</dbReference>
<sequence length="91" mass="9917">MPERYVTVRWPDGQTQRIYSPSTVVEDYFHAGQVLAVADFVVRSRAALTEASDRVRAAYGFPCGRAAASIAAVDRRATELTGDVRIEGISA</sequence>
<dbReference type="NCBIfam" id="TIGR04042">
    <property type="entry name" value="MSMEG_0570_fam"/>
    <property type="match status" value="1"/>
</dbReference>
<evidence type="ECO:0008006" key="3">
    <source>
        <dbReference type="Google" id="ProtNLM"/>
    </source>
</evidence>
<evidence type="ECO:0000313" key="2">
    <source>
        <dbReference type="Proteomes" id="UP000598174"/>
    </source>
</evidence>
<accession>A0A919MCD0</accession>
<proteinExistence type="predicted"/>
<protein>
    <recommendedName>
        <fullName evidence="3">MSMEG_0570 family nitrogen starvation response protein</fullName>
    </recommendedName>
</protein>
<dbReference type="InterPro" id="IPR023846">
    <property type="entry name" value="CHP04042_MSMEG0570"/>
</dbReference>
<organism evidence="1 2">
    <name type="scientific">Paractinoplanes ferrugineus</name>
    <dbReference type="NCBI Taxonomy" id="113564"/>
    <lineage>
        <taxon>Bacteria</taxon>
        <taxon>Bacillati</taxon>
        <taxon>Actinomycetota</taxon>
        <taxon>Actinomycetes</taxon>
        <taxon>Micromonosporales</taxon>
        <taxon>Micromonosporaceae</taxon>
        <taxon>Paractinoplanes</taxon>
    </lineage>
</organism>
<dbReference type="AlphaFoldDB" id="A0A919MCD0"/>
<name>A0A919MCD0_9ACTN</name>
<dbReference type="RefSeq" id="WP_203817153.1">
    <property type="nucleotide sequence ID" value="NZ_BAAABP010000071.1"/>
</dbReference>
<gene>
    <name evidence="1" type="ORF">Afe05nite_24630</name>
</gene>
<reference evidence="1" key="1">
    <citation type="submission" date="2021-01" db="EMBL/GenBank/DDBJ databases">
        <title>Whole genome shotgun sequence of Actinoplanes ferrugineus NBRC 15555.</title>
        <authorList>
            <person name="Komaki H."/>
            <person name="Tamura T."/>
        </authorList>
    </citation>
    <scope>NUCLEOTIDE SEQUENCE</scope>
    <source>
        <strain evidence="1">NBRC 15555</strain>
    </source>
</reference>
<evidence type="ECO:0000313" key="1">
    <source>
        <dbReference type="EMBL" id="GIE10623.1"/>
    </source>
</evidence>
<comment type="caution">
    <text evidence="1">The sequence shown here is derived from an EMBL/GenBank/DDBJ whole genome shotgun (WGS) entry which is preliminary data.</text>
</comment>